<proteinExistence type="predicted"/>
<organism evidence="2 3">
    <name type="scientific">Trichonephila inaurata madagascariensis</name>
    <dbReference type="NCBI Taxonomy" id="2747483"/>
    <lineage>
        <taxon>Eukaryota</taxon>
        <taxon>Metazoa</taxon>
        <taxon>Ecdysozoa</taxon>
        <taxon>Arthropoda</taxon>
        <taxon>Chelicerata</taxon>
        <taxon>Arachnida</taxon>
        <taxon>Araneae</taxon>
        <taxon>Araneomorphae</taxon>
        <taxon>Entelegynae</taxon>
        <taxon>Araneoidea</taxon>
        <taxon>Nephilidae</taxon>
        <taxon>Trichonephila</taxon>
        <taxon>Trichonephila inaurata</taxon>
    </lineage>
</organism>
<evidence type="ECO:0000313" key="2">
    <source>
        <dbReference type="EMBL" id="GFY70094.1"/>
    </source>
</evidence>
<accession>A0A8X6YIC2</accession>
<dbReference type="Gene3D" id="3.40.30.10">
    <property type="entry name" value="Glutaredoxin"/>
    <property type="match status" value="1"/>
</dbReference>
<name>A0A8X6YIC2_9ARAC</name>
<reference evidence="2" key="1">
    <citation type="submission" date="2020-08" db="EMBL/GenBank/DDBJ databases">
        <title>Multicomponent nature underlies the extraordinary mechanical properties of spider dragline silk.</title>
        <authorList>
            <person name="Kono N."/>
            <person name="Nakamura H."/>
            <person name="Mori M."/>
            <person name="Yoshida Y."/>
            <person name="Ohtoshi R."/>
            <person name="Malay A.D."/>
            <person name="Moran D.A.P."/>
            <person name="Tomita M."/>
            <person name="Numata K."/>
            <person name="Arakawa K."/>
        </authorList>
    </citation>
    <scope>NUCLEOTIDE SEQUENCE</scope>
</reference>
<comment type="caution">
    <text evidence="2">The sequence shown here is derived from an EMBL/GenBank/DDBJ whole genome shotgun (WGS) entry which is preliminary data.</text>
</comment>
<dbReference type="AlphaFoldDB" id="A0A8X6YIC2"/>
<feature type="domain" description="GST N-terminal" evidence="1">
    <location>
        <begin position="47"/>
        <end position="104"/>
    </location>
</feature>
<dbReference type="EMBL" id="BMAV01018010">
    <property type="protein sequence ID" value="GFY70094.1"/>
    <property type="molecule type" value="Genomic_DNA"/>
</dbReference>
<evidence type="ECO:0000259" key="1">
    <source>
        <dbReference type="PROSITE" id="PS50404"/>
    </source>
</evidence>
<dbReference type="OrthoDB" id="414243at2759"/>
<protein>
    <recommendedName>
        <fullName evidence="1">GST N-terminal domain-containing protein</fullName>
    </recommendedName>
</protein>
<sequence length="104" mass="11787">MHSPYIVLPIGLFLIGKPVFKEPSTRGEGPNVTEEQLQTLTRKAEMARYRLLDYSFTTAAELARAILEFAGQPFEDKRFDKDKAQEAESGKCLALNIHTHPTFF</sequence>
<gene>
    <name evidence="2" type="ORF">TNIN_29891</name>
</gene>
<dbReference type="InterPro" id="IPR004045">
    <property type="entry name" value="Glutathione_S-Trfase_N"/>
</dbReference>
<evidence type="ECO:0000313" key="3">
    <source>
        <dbReference type="Proteomes" id="UP000886998"/>
    </source>
</evidence>
<keyword evidence="3" id="KW-1185">Reference proteome</keyword>
<dbReference type="Proteomes" id="UP000886998">
    <property type="component" value="Unassembled WGS sequence"/>
</dbReference>
<dbReference type="PROSITE" id="PS50404">
    <property type="entry name" value="GST_NTER"/>
    <property type="match status" value="1"/>
</dbReference>